<reference evidence="2 3" key="1">
    <citation type="submission" date="2020-08" db="EMBL/GenBank/DDBJ databases">
        <title>Cohnella phylogeny.</title>
        <authorList>
            <person name="Dunlap C."/>
        </authorList>
    </citation>
    <scope>NUCLEOTIDE SEQUENCE [LARGE SCALE GENOMIC DNA]</scope>
    <source>
        <strain evidence="2 3">DSM 103658</strain>
    </source>
</reference>
<evidence type="ECO:0000313" key="2">
    <source>
        <dbReference type="EMBL" id="MBB6678088.1"/>
    </source>
</evidence>
<dbReference type="AlphaFoldDB" id="A0A841TFM8"/>
<keyword evidence="3" id="KW-1185">Reference proteome</keyword>
<feature type="region of interest" description="Disordered" evidence="1">
    <location>
        <begin position="1"/>
        <end position="28"/>
    </location>
</feature>
<evidence type="ECO:0000256" key="1">
    <source>
        <dbReference type="SAM" id="MobiDB-lite"/>
    </source>
</evidence>
<organism evidence="2 3">
    <name type="scientific">Cohnella lubricantis</name>
    <dbReference type="NCBI Taxonomy" id="2163172"/>
    <lineage>
        <taxon>Bacteria</taxon>
        <taxon>Bacillati</taxon>
        <taxon>Bacillota</taxon>
        <taxon>Bacilli</taxon>
        <taxon>Bacillales</taxon>
        <taxon>Paenibacillaceae</taxon>
        <taxon>Cohnella</taxon>
    </lineage>
</organism>
<dbReference type="RefSeq" id="WP_185179364.1">
    <property type="nucleotide sequence ID" value="NZ_CBCSEP010000033.1"/>
</dbReference>
<accession>A0A841TFM8</accession>
<comment type="caution">
    <text evidence="2">The sequence shown here is derived from an EMBL/GenBank/DDBJ whole genome shotgun (WGS) entry which is preliminary data.</text>
</comment>
<feature type="compositionally biased region" description="Basic and acidic residues" evidence="1">
    <location>
        <begin position="7"/>
        <end position="28"/>
    </location>
</feature>
<dbReference type="Proteomes" id="UP000574133">
    <property type="component" value="Unassembled WGS sequence"/>
</dbReference>
<evidence type="ECO:0000313" key="3">
    <source>
        <dbReference type="Proteomes" id="UP000574133"/>
    </source>
</evidence>
<gene>
    <name evidence="2" type="ORF">H4Q31_12340</name>
</gene>
<sequence length="85" mass="9434">MQPNCESNRDGEDGFEDTREEAGILLRDMDRSDGLSNRMKRQVDEVEVFGLFGGDLPARIGADSRKTNRSGQPGGQYSGTMLMYT</sequence>
<dbReference type="EMBL" id="JACJVN010000049">
    <property type="protein sequence ID" value="MBB6678088.1"/>
    <property type="molecule type" value="Genomic_DNA"/>
</dbReference>
<protein>
    <submittedName>
        <fullName evidence="2">Uncharacterized protein</fullName>
    </submittedName>
</protein>
<proteinExistence type="predicted"/>
<name>A0A841TFM8_9BACL</name>
<feature type="region of interest" description="Disordered" evidence="1">
    <location>
        <begin position="59"/>
        <end position="85"/>
    </location>
</feature>